<protein>
    <submittedName>
        <fullName evidence="1">Uncharacterized protein</fullName>
    </submittedName>
</protein>
<evidence type="ECO:0000313" key="1">
    <source>
        <dbReference type="EMBL" id="GJE99179.1"/>
    </source>
</evidence>
<gene>
    <name evidence="1" type="ORF">PsYK624_154270</name>
</gene>
<keyword evidence="2" id="KW-1185">Reference proteome</keyword>
<dbReference type="EMBL" id="BPQB01000103">
    <property type="protein sequence ID" value="GJE99179.1"/>
    <property type="molecule type" value="Genomic_DNA"/>
</dbReference>
<comment type="caution">
    <text evidence="1">The sequence shown here is derived from an EMBL/GenBank/DDBJ whole genome shotgun (WGS) entry which is preliminary data.</text>
</comment>
<sequence>MPRQRNPVRSARVCAPLRAKASASELASAPSSSLYRPCHTRPHDLRASRRARCCHSSTGPRARFFLGPWTRQLHIETAHLPSRALSSRRYRAAAPSEVRTRRLPGTRRPRHIFSATFAATNSQRQPRRCRSSMLRLCETL</sequence>
<evidence type="ECO:0000313" key="2">
    <source>
        <dbReference type="Proteomes" id="UP000703269"/>
    </source>
</evidence>
<dbReference type="AlphaFoldDB" id="A0A9P3GRT3"/>
<dbReference type="Proteomes" id="UP000703269">
    <property type="component" value="Unassembled WGS sequence"/>
</dbReference>
<reference evidence="1 2" key="1">
    <citation type="submission" date="2021-08" db="EMBL/GenBank/DDBJ databases">
        <title>Draft Genome Sequence of Phanerochaete sordida strain YK-624.</title>
        <authorList>
            <person name="Mori T."/>
            <person name="Dohra H."/>
            <person name="Suzuki T."/>
            <person name="Kawagishi H."/>
            <person name="Hirai H."/>
        </authorList>
    </citation>
    <scope>NUCLEOTIDE SEQUENCE [LARGE SCALE GENOMIC DNA]</scope>
    <source>
        <strain evidence="1 2">YK-624</strain>
    </source>
</reference>
<proteinExistence type="predicted"/>
<name>A0A9P3GRT3_9APHY</name>
<accession>A0A9P3GRT3</accession>
<organism evidence="1 2">
    <name type="scientific">Phanerochaete sordida</name>
    <dbReference type="NCBI Taxonomy" id="48140"/>
    <lineage>
        <taxon>Eukaryota</taxon>
        <taxon>Fungi</taxon>
        <taxon>Dikarya</taxon>
        <taxon>Basidiomycota</taxon>
        <taxon>Agaricomycotina</taxon>
        <taxon>Agaricomycetes</taxon>
        <taxon>Polyporales</taxon>
        <taxon>Phanerochaetaceae</taxon>
        <taxon>Phanerochaete</taxon>
    </lineage>
</organism>